<comment type="caution">
    <text evidence="5">The sequence shown here is derived from an EMBL/GenBank/DDBJ whole genome shotgun (WGS) entry which is preliminary data.</text>
</comment>
<keyword evidence="3" id="KW-0067">ATP-binding</keyword>
<proteinExistence type="predicted"/>
<gene>
    <name evidence="5" type="ORF">IQ230_09950</name>
</gene>
<evidence type="ECO:0000256" key="1">
    <source>
        <dbReference type="ARBA" id="ARBA00022741"/>
    </source>
</evidence>
<keyword evidence="5" id="KW-0347">Helicase</keyword>
<evidence type="ECO:0000313" key="5">
    <source>
        <dbReference type="EMBL" id="MBE9190672.1"/>
    </source>
</evidence>
<evidence type="ECO:0000256" key="2">
    <source>
        <dbReference type="ARBA" id="ARBA00022801"/>
    </source>
</evidence>
<feature type="domain" description="Helicase C-terminal" evidence="4">
    <location>
        <begin position="254"/>
        <end position="407"/>
    </location>
</feature>
<dbReference type="CDD" id="cd18793">
    <property type="entry name" value="SF2_C_SNF"/>
    <property type="match status" value="1"/>
</dbReference>
<dbReference type="InterPro" id="IPR027417">
    <property type="entry name" value="P-loop_NTPase"/>
</dbReference>
<dbReference type="PANTHER" id="PTHR45626">
    <property type="entry name" value="TRANSCRIPTION TERMINATION FACTOR 2-RELATED"/>
    <property type="match status" value="1"/>
</dbReference>
<name>A0ABR9UQV3_9CHRO</name>
<dbReference type="SMART" id="SM00490">
    <property type="entry name" value="HELICc"/>
    <property type="match status" value="1"/>
</dbReference>
<evidence type="ECO:0000313" key="6">
    <source>
        <dbReference type="Proteomes" id="UP000651156"/>
    </source>
</evidence>
<sequence>MWEQTKGTTRLVVSYFNWIWQHSRLQTTAAQRAGLTQQPCPRLQKHLEQRNRLLYYRVQDMWQQGKKAVNRQIVEDQQFIDISRQYLSVNTPLKDLMFRHTRDTLRQYYKLGLLKNDVPQRQVQDNAIALESNREVPLYVAVSDYVRHFYQLAQAQNRKALGFLMTLYRKRLTSSFYAVRESLQRRLNTLLSQQGSSITSDDLTDVEDADDAVIAGLEAYLEPIDPQEIQYLEELLCSFENTGEDTKLSHFMTTLRQELTVRESAIVFTQYTDTMDYLRSTLQQLYGSFVACYSGRGGELYVDGMWQVVAKEDIKRRFRDGEIKVLLCTESASEGLNLQTCGVLFNYDLPWNPMRVEQRIGRIDRIGQVYPTVTIHNFYYDGTVEAKVYRKLRDRINAFTAVVGNLQPILTQVPTFIEQAAMSADPQEEDVLLSEFERVLTAPATGLVIEDMVAIDVAADLAEICKPIPLTPFTVEQIEQLFVNSALLKFRGIIFEPYIERTWQLTFEGKEYTVTFHPDVFDAKPSVRFMNFGDPLFEQLLKTSTREQV</sequence>
<dbReference type="InterPro" id="IPR049730">
    <property type="entry name" value="SNF2/RAD54-like_C"/>
</dbReference>
<dbReference type="PANTHER" id="PTHR45626:SF14">
    <property type="entry name" value="ATP-DEPENDENT DNA HELICASE (EUROFUNG)"/>
    <property type="match status" value="1"/>
</dbReference>
<evidence type="ECO:0000259" key="4">
    <source>
        <dbReference type="PROSITE" id="PS51194"/>
    </source>
</evidence>
<dbReference type="Pfam" id="PF00271">
    <property type="entry name" value="Helicase_C"/>
    <property type="match status" value="1"/>
</dbReference>
<reference evidence="5 6" key="1">
    <citation type="submission" date="2020-10" db="EMBL/GenBank/DDBJ databases">
        <authorList>
            <person name="Castelo-Branco R."/>
            <person name="Eusebio N."/>
            <person name="Adriana R."/>
            <person name="Vieira A."/>
            <person name="Brugerolle De Fraissinette N."/>
            <person name="Rezende De Castro R."/>
            <person name="Schneider M.P."/>
            <person name="Vasconcelos V."/>
            <person name="Leao P.N."/>
        </authorList>
    </citation>
    <scope>NUCLEOTIDE SEQUENCE [LARGE SCALE GENOMIC DNA]</scope>
    <source>
        <strain evidence="5 6">LEGE 06123</strain>
    </source>
</reference>
<accession>A0ABR9UQV3</accession>
<keyword evidence="2" id="KW-0378">Hydrolase</keyword>
<dbReference type="InterPro" id="IPR001650">
    <property type="entry name" value="Helicase_C-like"/>
</dbReference>
<dbReference type="EMBL" id="JADEWN010000019">
    <property type="protein sequence ID" value="MBE9190672.1"/>
    <property type="molecule type" value="Genomic_DNA"/>
</dbReference>
<keyword evidence="1" id="KW-0547">Nucleotide-binding</keyword>
<dbReference type="SUPFAM" id="SSF52540">
    <property type="entry name" value="P-loop containing nucleoside triphosphate hydrolases"/>
    <property type="match status" value="1"/>
</dbReference>
<dbReference type="GO" id="GO:0004386">
    <property type="term" value="F:helicase activity"/>
    <property type="evidence" value="ECO:0007669"/>
    <property type="project" value="UniProtKB-KW"/>
</dbReference>
<evidence type="ECO:0000256" key="3">
    <source>
        <dbReference type="ARBA" id="ARBA00022840"/>
    </source>
</evidence>
<keyword evidence="6" id="KW-1185">Reference proteome</keyword>
<dbReference type="PROSITE" id="PS51194">
    <property type="entry name" value="HELICASE_CTER"/>
    <property type="match status" value="1"/>
</dbReference>
<dbReference type="Gene3D" id="3.40.50.300">
    <property type="entry name" value="P-loop containing nucleotide triphosphate hydrolases"/>
    <property type="match status" value="1"/>
</dbReference>
<protein>
    <submittedName>
        <fullName evidence="5">DEAD/DEAH box helicase</fullName>
    </submittedName>
</protein>
<organism evidence="5 6">
    <name type="scientific">Gloeocapsopsis crepidinum LEGE 06123</name>
    <dbReference type="NCBI Taxonomy" id="588587"/>
    <lineage>
        <taxon>Bacteria</taxon>
        <taxon>Bacillati</taxon>
        <taxon>Cyanobacteriota</taxon>
        <taxon>Cyanophyceae</taxon>
        <taxon>Oscillatoriophycideae</taxon>
        <taxon>Chroococcales</taxon>
        <taxon>Chroococcaceae</taxon>
        <taxon>Gloeocapsopsis</taxon>
    </lineage>
</organism>
<dbReference type="InterPro" id="IPR050628">
    <property type="entry name" value="SNF2_RAD54_helicase_TF"/>
</dbReference>
<dbReference type="Proteomes" id="UP000651156">
    <property type="component" value="Unassembled WGS sequence"/>
</dbReference>